<feature type="region of interest" description="Disordered" evidence="5">
    <location>
        <begin position="1"/>
        <end position="70"/>
    </location>
</feature>
<proteinExistence type="predicted"/>
<organism evidence="7 8">
    <name type="scientific">Elsinoe ampelina</name>
    <dbReference type="NCBI Taxonomy" id="302913"/>
    <lineage>
        <taxon>Eukaryota</taxon>
        <taxon>Fungi</taxon>
        <taxon>Dikarya</taxon>
        <taxon>Ascomycota</taxon>
        <taxon>Pezizomycotina</taxon>
        <taxon>Dothideomycetes</taxon>
        <taxon>Dothideomycetidae</taxon>
        <taxon>Myriangiales</taxon>
        <taxon>Elsinoaceae</taxon>
        <taxon>Elsinoe</taxon>
    </lineage>
</organism>
<evidence type="ECO:0000256" key="1">
    <source>
        <dbReference type="ARBA" id="ARBA00004477"/>
    </source>
</evidence>
<comment type="subcellular location">
    <subcellularLocation>
        <location evidence="1">Endoplasmic reticulum membrane</location>
        <topology evidence="1">Multi-pass membrane protein</topology>
    </subcellularLocation>
</comment>
<dbReference type="Proteomes" id="UP000799538">
    <property type="component" value="Unassembled WGS sequence"/>
</dbReference>
<keyword evidence="2" id="KW-0808">Transferase</keyword>
<evidence type="ECO:0000256" key="3">
    <source>
        <dbReference type="ARBA" id="ARBA00022824"/>
    </source>
</evidence>
<evidence type="ECO:0000256" key="4">
    <source>
        <dbReference type="ARBA" id="ARBA00023315"/>
    </source>
</evidence>
<keyword evidence="4" id="KW-0012">Acyltransferase</keyword>
<evidence type="ECO:0000256" key="6">
    <source>
        <dbReference type="SAM" id="Phobius"/>
    </source>
</evidence>
<feature type="compositionally biased region" description="Polar residues" evidence="5">
    <location>
        <begin position="24"/>
        <end position="38"/>
    </location>
</feature>
<evidence type="ECO:0000313" key="8">
    <source>
        <dbReference type="Proteomes" id="UP000799538"/>
    </source>
</evidence>
<dbReference type="InterPro" id="IPR014371">
    <property type="entry name" value="Oat_ACAT_DAG_ARE"/>
</dbReference>
<dbReference type="GO" id="GO:0008204">
    <property type="term" value="P:ergosterol metabolic process"/>
    <property type="evidence" value="ECO:0007669"/>
    <property type="project" value="TreeGrafter"/>
</dbReference>
<feature type="compositionally biased region" description="Basic and acidic residues" evidence="5">
    <location>
        <begin position="40"/>
        <end position="56"/>
    </location>
</feature>
<dbReference type="PANTHER" id="PTHR10408">
    <property type="entry name" value="STEROL O-ACYLTRANSFERASE"/>
    <property type="match status" value="1"/>
</dbReference>
<keyword evidence="3" id="KW-0256">Endoplasmic reticulum</keyword>
<feature type="compositionally biased region" description="Acidic residues" evidence="5">
    <location>
        <begin position="1"/>
        <end position="13"/>
    </location>
</feature>
<dbReference type="GO" id="GO:0005789">
    <property type="term" value="C:endoplasmic reticulum membrane"/>
    <property type="evidence" value="ECO:0007669"/>
    <property type="project" value="UniProtKB-SubCell"/>
</dbReference>
<feature type="compositionally biased region" description="Polar residues" evidence="5">
    <location>
        <begin position="300"/>
        <end position="312"/>
    </location>
</feature>
<keyword evidence="6" id="KW-0472">Membrane</keyword>
<keyword evidence="6" id="KW-1133">Transmembrane helix</keyword>
<evidence type="ECO:0000313" key="7">
    <source>
        <dbReference type="EMBL" id="KAF2218626.1"/>
    </source>
</evidence>
<dbReference type="OrthoDB" id="10039049at2759"/>
<dbReference type="EMBL" id="ML992534">
    <property type="protein sequence ID" value="KAF2218626.1"/>
    <property type="molecule type" value="Genomic_DNA"/>
</dbReference>
<sequence>MAEKVDEDIEDYDQITLDPDTLVHGSTGTYPDQNTSGPNDKLKVLPKDEGRIRRSSEPGSPDGRRQSLQVRLEETEEEGKYILTADDPEIQDILRRGIAREEAAASGMRTRLRDLVFTRQFTTFDRQNPLSSESPFHGFFTLFWLAMVLMFFKVAASNWRDYGSILGRNEVMKTMFSRDVVVLGLTDLAMIFSTSMGVLLQKAIVRGHLKWSTSGWIIQNVWQSLFLGGIIGWTYYREWPWTHTIFMVLHTLVFLMKQHSYAFYNGHLSGVYRRRQKLQNKLKRLRANAGLGINGQTAKVSGSNPMAQTTSAAGIGNLKNRTRPVMSDRSSTNLTEGVSDVARVAKAIESGNPLNDDQMEAFERVMLAEIDVLTTELKGKNASGSNAYPKNLTWTNFADWTCLPTLVYELEYPRQERINWWYVAEKSAATFGCIGVMMVISQAYIYPPVARSVRMKEAGVPLRDRANELPWLASDMLFPLLLEQLLTWYVIWECILNVLAELTCFADRGFYDAWWNASSYEAYSRMWNKPYQFFSTREAVPAFYYNTPPLV</sequence>
<name>A0A6A6FYQ8_9PEZI</name>
<dbReference type="AlphaFoldDB" id="A0A6A6FYQ8"/>
<accession>A0A6A6FYQ8</accession>
<evidence type="ECO:0008006" key="9">
    <source>
        <dbReference type="Google" id="ProtNLM"/>
    </source>
</evidence>
<gene>
    <name evidence="7" type="ORF">BDZ85DRAFT_286174</name>
</gene>
<dbReference type="PANTHER" id="PTHR10408:SF23">
    <property type="entry name" value="STEROL O-ACYLTRANSFERASE 1-RELATED"/>
    <property type="match status" value="1"/>
</dbReference>
<keyword evidence="8" id="KW-1185">Reference proteome</keyword>
<protein>
    <recommendedName>
        <fullName evidence="9">O-acyltransferase</fullName>
    </recommendedName>
</protein>
<feature type="transmembrane region" description="Helical" evidence="6">
    <location>
        <begin position="180"/>
        <end position="204"/>
    </location>
</feature>
<feature type="transmembrane region" description="Helical" evidence="6">
    <location>
        <begin position="216"/>
        <end position="236"/>
    </location>
</feature>
<feature type="region of interest" description="Disordered" evidence="5">
    <location>
        <begin position="300"/>
        <end position="332"/>
    </location>
</feature>
<evidence type="ECO:0000256" key="2">
    <source>
        <dbReference type="ARBA" id="ARBA00022679"/>
    </source>
</evidence>
<feature type="transmembrane region" description="Helical" evidence="6">
    <location>
        <begin position="136"/>
        <end position="159"/>
    </location>
</feature>
<dbReference type="GO" id="GO:0034737">
    <property type="term" value="F:ergosterol O-acyltransferase activity"/>
    <property type="evidence" value="ECO:0007669"/>
    <property type="project" value="TreeGrafter"/>
</dbReference>
<evidence type="ECO:0000256" key="5">
    <source>
        <dbReference type="SAM" id="MobiDB-lite"/>
    </source>
</evidence>
<keyword evidence="6" id="KW-0812">Transmembrane</keyword>
<reference evidence="8" key="1">
    <citation type="journal article" date="2020" name="Stud. Mycol.">
        <title>101 Dothideomycetes genomes: A test case for predicting lifestyles and emergence of pathogens.</title>
        <authorList>
            <person name="Haridas S."/>
            <person name="Albert R."/>
            <person name="Binder M."/>
            <person name="Bloem J."/>
            <person name="LaButti K."/>
            <person name="Salamov A."/>
            <person name="Andreopoulos B."/>
            <person name="Baker S."/>
            <person name="Barry K."/>
            <person name="Bills G."/>
            <person name="Bluhm B."/>
            <person name="Cannon C."/>
            <person name="Castanera R."/>
            <person name="Culley D."/>
            <person name="Daum C."/>
            <person name="Ezra D."/>
            <person name="Gonzalez J."/>
            <person name="Henrissat B."/>
            <person name="Kuo A."/>
            <person name="Liang C."/>
            <person name="Lipzen A."/>
            <person name="Lutzoni F."/>
            <person name="Magnuson J."/>
            <person name="Mondo S."/>
            <person name="Nolan M."/>
            <person name="Ohm R."/>
            <person name="Pangilinan J."/>
            <person name="Park H.-J."/>
            <person name="Ramirez L."/>
            <person name="Alfaro M."/>
            <person name="Sun H."/>
            <person name="Tritt A."/>
            <person name="Yoshinaga Y."/>
            <person name="Zwiers L.-H."/>
            <person name="Turgeon B."/>
            <person name="Goodwin S."/>
            <person name="Spatafora J."/>
            <person name="Crous P."/>
            <person name="Grigoriev I."/>
        </authorList>
    </citation>
    <scope>NUCLEOTIDE SEQUENCE [LARGE SCALE GENOMIC DNA]</scope>
    <source>
        <strain evidence="8">CECT 20119</strain>
    </source>
</reference>
<feature type="transmembrane region" description="Helical" evidence="6">
    <location>
        <begin position="427"/>
        <end position="446"/>
    </location>
</feature>